<keyword evidence="4 5" id="KW-0472">Membrane</keyword>
<dbReference type="Pfam" id="PF09685">
    <property type="entry name" value="MamF_MmsF"/>
    <property type="match status" value="1"/>
</dbReference>
<feature type="transmembrane region" description="Helical" evidence="5">
    <location>
        <begin position="59"/>
        <end position="91"/>
    </location>
</feature>
<comment type="subcellular location">
    <subcellularLocation>
        <location evidence="1">Membrane</location>
        <topology evidence="1">Multi-pass membrane protein</topology>
    </subcellularLocation>
</comment>
<evidence type="ECO:0000256" key="4">
    <source>
        <dbReference type="ARBA" id="ARBA00023136"/>
    </source>
</evidence>
<accession>A0A4P6FC80</accession>
<keyword evidence="3 5" id="KW-1133">Transmembrane helix</keyword>
<dbReference type="EMBL" id="CP035493">
    <property type="protein sequence ID" value="QAY71939.1"/>
    <property type="molecule type" value="Genomic_DNA"/>
</dbReference>
<dbReference type="Proteomes" id="UP000292118">
    <property type="component" value="Chromosome"/>
</dbReference>
<evidence type="ECO:0000313" key="7">
    <source>
        <dbReference type="Proteomes" id="UP000292118"/>
    </source>
</evidence>
<proteinExistence type="predicted"/>
<dbReference type="KEGG" id="xya:ET471_16835"/>
<feature type="transmembrane region" description="Helical" evidence="5">
    <location>
        <begin position="12"/>
        <end position="39"/>
    </location>
</feature>
<name>A0A4P6FC80_9MICO</name>
<gene>
    <name evidence="6" type="ORF">ET471_16835</name>
</gene>
<evidence type="ECO:0000313" key="6">
    <source>
        <dbReference type="EMBL" id="QAY71939.1"/>
    </source>
</evidence>
<reference evidence="6 7" key="1">
    <citation type="submission" date="2019-01" db="EMBL/GenBank/DDBJ databases">
        <title>Genome sequencing of strain FW10M-9.</title>
        <authorList>
            <person name="Heo J."/>
            <person name="Kim S.-J."/>
            <person name="Kim J.-S."/>
            <person name="Hong S.-B."/>
            <person name="Kwon S.-W."/>
        </authorList>
    </citation>
    <scope>NUCLEOTIDE SEQUENCE [LARGE SCALE GENOMIC DNA]</scope>
    <source>
        <strain evidence="6 7">FW10M-9</strain>
    </source>
</reference>
<dbReference type="InterPro" id="IPR019109">
    <property type="entry name" value="MamF_MmsF"/>
</dbReference>
<dbReference type="AlphaFoldDB" id="A0A4P6FC80"/>
<evidence type="ECO:0000256" key="1">
    <source>
        <dbReference type="ARBA" id="ARBA00004141"/>
    </source>
</evidence>
<keyword evidence="2 5" id="KW-0812">Transmembrane</keyword>
<dbReference type="OrthoDB" id="9808930at2"/>
<evidence type="ECO:0000256" key="3">
    <source>
        <dbReference type="ARBA" id="ARBA00022989"/>
    </source>
</evidence>
<sequence>MPEHEARGWASAAHWAPLALTVLSAGLLAILAPLVIWLMHRQRSWLVDVNAKEALNFQITLVIAYVVGAILTVVLVGFLVLLAALVCSFVFGIQGAMAASRGEAYRYPISIRFVK</sequence>
<keyword evidence="7" id="KW-1185">Reference proteome</keyword>
<protein>
    <submittedName>
        <fullName evidence="6">DUF4870 domain-containing protein</fullName>
    </submittedName>
</protein>
<evidence type="ECO:0000256" key="2">
    <source>
        <dbReference type="ARBA" id="ARBA00022692"/>
    </source>
</evidence>
<organism evidence="6 7">
    <name type="scientific">Xylanimonas protaetiae</name>
    <dbReference type="NCBI Taxonomy" id="2509457"/>
    <lineage>
        <taxon>Bacteria</taxon>
        <taxon>Bacillati</taxon>
        <taxon>Actinomycetota</taxon>
        <taxon>Actinomycetes</taxon>
        <taxon>Micrococcales</taxon>
        <taxon>Promicromonosporaceae</taxon>
        <taxon>Xylanimonas</taxon>
    </lineage>
</organism>
<evidence type="ECO:0000256" key="5">
    <source>
        <dbReference type="SAM" id="Phobius"/>
    </source>
</evidence>